<name>A0A812UPN3_9DINO</name>
<evidence type="ECO:0000313" key="2">
    <source>
        <dbReference type="Proteomes" id="UP000604046"/>
    </source>
</evidence>
<feature type="non-terminal residue" evidence="1">
    <location>
        <position position="93"/>
    </location>
</feature>
<dbReference type="AlphaFoldDB" id="A0A812UPN3"/>
<proteinExistence type="predicted"/>
<evidence type="ECO:0000313" key="1">
    <source>
        <dbReference type="EMBL" id="CAE7574919.1"/>
    </source>
</evidence>
<organism evidence="1 2">
    <name type="scientific">Symbiodinium natans</name>
    <dbReference type="NCBI Taxonomy" id="878477"/>
    <lineage>
        <taxon>Eukaryota</taxon>
        <taxon>Sar</taxon>
        <taxon>Alveolata</taxon>
        <taxon>Dinophyceae</taxon>
        <taxon>Suessiales</taxon>
        <taxon>Symbiodiniaceae</taxon>
        <taxon>Symbiodinium</taxon>
    </lineage>
</organism>
<dbReference type="Proteomes" id="UP000604046">
    <property type="component" value="Unassembled WGS sequence"/>
</dbReference>
<reference evidence="1" key="1">
    <citation type="submission" date="2021-02" db="EMBL/GenBank/DDBJ databases">
        <authorList>
            <person name="Dougan E. K."/>
            <person name="Rhodes N."/>
            <person name="Thang M."/>
            <person name="Chan C."/>
        </authorList>
    </citation>
    <scope>NUCLEOTIDE SEQUENCE</scope>
</reference>
<dbReference type="OrthoDB" id="10550777at2759"/>
<dbReference type="EMBL" id="CAJNDS010002726">
    <property type="protein sequence ID" value="CAE7574919.1"/>
    <property type="molecule type" value="Genomic_DNA"/>
</dbReference>
<protein>
    <submittedName>
        <fullName evidence="1">Uncharacterized protein</fullName>
    </submittedName>
</protein>
<feature type="non-terminal residue" evidence="1">
    <location>
        <position position="1"/>
    </location>
</feature>
<comment type="caution">
    <text evidence="1">The sequence shown here is derived from an EMBL/GenBank/DDBJ whole genome shotgun (WGS) entry which is preliminary data.</text>
</comment>
<sequence>GGSWTVPCGDVNIKYEGLIGLSCFLGDITADVSGCSPAACNDSQRSIVLSNGDASSIMLTASSMGAAQDRTPHSFVNESVSCKALNSTIAGVA</sequence>
<keyword evidence="2" id="KW-1185">Reference proteome</keyword>
<accession>A0A812UPN3</accession>
<gene>
    <name evidence="1" type="ORF">SNAT2548_LOCUS32798</name>
</gene>